<protein>
    <submittedName>
        <fullName evidence="2">Uncharacterized protein</fullName>
    </submittedName>
</protein>
<keyword evidence="3" id="KW-1185">Reference proteome</keyword>
<reference evidence="2 3" key="1">
    <citation type="journal article" date="2024" name="G3 (Bethesda)">
        <title>Genome assembly of Hibiscus sabdariffa L. provides insights into metabolisms of medicinal natural products.</title>
        <authorList>
            <person name="Kim T."/>
        </authorList>
    </citation>
    <scope>NUCLEOTIDE SEQUENCE [LARGE SCALE GENOMIC DNA]</scope>
    <source>
        <strain evidence="2">TK-2024</strain>
        <tissue evidence="2">Old leaves</tissue>
    </source>
</reference>
<gene>
    <name evidence="2" type="ORF">V6N12_067099</name>
</gene>
<evidence type="ECO:0000313" key="3">
    <source>
        <dbReference type="Proteomes" id="UP001472677"/>
    </source>
</evidence>
<evidence type="ECO:0000313" key="2">
    <source>
        <dbReference type="EMBL" id="KAK8487549.1"/>
    </source>
</evidence>
<proteinExistence type="predicted"/>
<comment type="caution">
    <text evidence="2">The sequence shown here is derived from an EMBL/GenBank/DDBJ whole genome shotgun (WGS) entry which is preliminary data.</text>
</comment>
<feature type="compositionally biased region" description="Basic and acidic residues" evidence="1">
    <location>
        <begin position="77"/>
        <end position="95"/>
    </location>
</feature>
<accession>A0ABR2A3B6</accession>
<organism evidence="2 3">
    <name type="scientific">Hibiscus sabdariffa</name>
    <name type="common">roselle</name>
    <dbReference type="NCBI Taxonomy" id="183260"/>
    <lineage>
        <taxon>Eukaryota</taxon>
        <taxon>Viridiplantae</taxon>
        <taxon>Streptophyta</taxon>
        <taxon>Embryophyta</taxon>
        <taxon>Tracheophyta</taxon>
        <taxon>Spermatophyta</taxon>
        <taxon>Magnoliopsida</taxon>
        <taxon>eudicotyledons</taxon>
        <taxon>Gunneridae</taxon>
        <taxon>Pentapetalae</taxon>
        <taxon>rosids</taxon>
        <taxon>malvids</taxon>
        <taxon>Malvales</taxon>
        <taxon>Malvaceae</taxon>
        <taxon>Malvoideae</taxon>
        <taxon>Hibiscus</taxon>
    </lineage>
</organism>
<feature type="compositionally biased region" description="Basic and acidic residues" evidence="1">
    <location>
        <begin position="102"/>
        <end position="113"/>
    </location>
</feature>
<feature type="region of interest" description="Disordered" evidence="1">
    <location>
        <begin position="77"/>
        <end position="113"/>
    </location>
</feature>
<dbReference type="Proteomes" id="UP001472677">
    <property type="component" value="Unassembled WGS sequence"/>
</dbReference>
<dbReference type="EMBL" id="JBBPBM010001077">
    <property type="protein sequence ID" value="KAK8487549.1"/>
    <property type="molecule type" value="Genomic_DNA"/>
</dbReference>
<feature type="region of interest" description="Disordered" evidence="1">
    <location>
        <begin position="18"/>
        <end position="61"/>
    </location>
</feature>
<evidence type="ECO:0000256" key="1">
    <source>
        <dbReference type="SAM" id="MobiDB-lite"/>
    </source>
</evidence>
<name>A0ABR2A3B6_9ROSI</name>
<sequence>MQTETNISRSSIRSRAVPVIPTCMQNDPKRVSPVGQTRVIKSNTDRASEATWEGPSYSDADPVYNIIDPDHVVVTEPVRNEGHTEQQVSRNDESITKQPAVGHDHIQDELTDQ</sequence>